<keyword evidence="18 33" id="KW-0946">Virion</keyword>
<feature type="domain" description="Retroviral envelope protein GP41-like" evidence="36">
    <location>
        <begin position="521"/>
        <end position="711"/>
    </location>
</feature>
<evidence type="ECO:0000256" key="8">
    <source>
        <dbReference type="ARBA" id="ARBA00022510"/>
    </source>
</evidence>
<dbReference type="GO" id="GO:0055036">
    <property type="term" value="C:virion membrane"/>
    <property type="evidence" value="ECO:0007669"/>
    <property type="project" value="UniProtKB-SubCell"/>
</dbReference>
<dbReference type="GO" id="GO:0019082">
    <property type="term" value="P:viral protein processing"/>
    <property type="evidence" value="ECO:0007669"/>
    <property type="project" value="UniProtKB-UniRule"/>
</dbReference>
<feature type="disulfide bond" evidence="33">
    <location>
        <begin position="227"/>
        <end position="238"/>
    </location>
</feature>
<evidence type="ECO:0000256" key="16">
    <source>
        <dbReference type="ARBA" id="ARBA00022729"/>
    </source>
</evidence>
<keyword evidence="8 33" id="KW-1170">Fusion of virus membrane with host endosomal membrane</keyword>
<evidence type="ECO:0000256" key="7">
    <source>
        <dbReference type="ARBA" id="ARBA00022506"/>
    </source>
</evidence>
<dbReference type="GO" id="GO:0052031">
    <property type="term" value="P:symbiont-mediated perturbation of host defense response"/>
    <property type="evidence" value="ECO:0007669"/>
    <property type="project" value="UniProtKB-UniRule"/>
</dbReference>
<evidence type="ECO:0000256" key="17">
    <source>
        <dbReference type="ARBA" id="ARBA00022804"/>
    </source>
</evidence>
<feature type="region of interest" description="CD4-binding loop" evidence="33">
    <location>
        <begin position="360"/>
        <end position="370"/>
    </location>
</feature>
<keyword evidence="22 33" id="KW-1133">Transmembrane helix</keyword>
<protein>
    <recommendedName>
        <fullName evidence="33">Envelope glycoprotein gp160</fullName>
    </recommendedName>
    <alternativeName>
        <fullName evidence="33">Env polyprotein</fullName>
    </alternativeName>
    <component>
        <recommendedName>
            <fullName evidence="33">Surface protein gp120</fullName>
            <shortName evidence="33">SU</shortName>
        </recommendedName>
        <alternativeName>
            <fullName evidence="33">Glycoprotein 120</fullName>
            <shortName evidence="33">gp120</shortName>
        </alternativeName>
    </component>
    <component>
        <recommendedName>
            <fullName evidence="33">Transmembrane protein gp41</fullName>
            <shortName evidence="33">TM</shortName>
        </recommendedName>
        <alternativeName>
            <fullName evidence="33">Glycoprotein 41</fullName>
            <shortName evidence="33">gp41</shortName>
        </alternativeName>
    </component>
</protein>
<feature type="region of interest" description="Immunosuppression" evidence="33">
    <location>
        <begin position="565"/>
        <end position="583"/>
    </location>
</feature>
<dbReference type="GO" id="GO:0019031">
    <property type="term" value="C:viral envelope"/>
    <property type="evidence" value="ECO:0007669"/>
    <property type="project" value="UniProtKB-KW"/>
</dbReference>
<evidence type="ECO:0000256" key="6">
    <source>
        <dbReference type="ARBA" id="ARBA00004650"/>
    </source>
</evidence>
<evidence type="ECO:0000256" key="24">
    <source>
        <dbReference type="ARBA" id="ARBA00023054"/>
    </source>
</evidence>
<evidence type="ECO:0000256" key="10">
    <source>
        <dbReference type="ARBA" id="ARBA00022570"/>
    </source>
</evidence>
<dbReference type="GO" id="GO:1903908">
    <property type="term" value="P:positive regulation of plasma membrane raft polarization"/>
    <property type="evidence" value="ECO:0007669"/>
    <property type="project" value="UniProtKB-UniRule"/>
</dbReference>
<dbReference type="HAMAP" id="MF_04083">
    <property type="entry name" value="HIV_ENV"/>
    <property type="match status" value="1"/>
</dbReference>
<gene>
    <name evidence="33 37" type="primary">env</name>
</gene>
<keyword evidence="7 33" id="KW-1168">Fusion of virus membrane with host membrane</keyword>
<comment type="domain">
    <text evidence="33">Some of the most genetically diverse regions of the viral genome are present in Env. They are called variable regions 1 through 5 (V1 through V5). Coreceptor usage of gp120 is determined mainly by the primary structure of the third variable region (V3) in the outer domain of gp120. The sequence of V3 determines which coreceptor, CCR5 and/or CXCR4 (corresponding to R5/macrophage, X4/T cell and R5X4/T cell and macrophage tropism), is used to trigger the fusion potential of the Env complex, and hence which cells the virus can infect. Binding to CCR5 involves a region adjacent in addition to V3.</text>
</comment>
<evidence type="ECO:0000256" key="11">
    <source>
        <dbReference type="ARBA" id="ARBA00022581"/>
    </source>
</evidence>
<evidence type="ECO:0000256" key="18">
    <source>
        <dbReference type="ARBA" id="ARBA00022844"/>
    </source>
</evidence>
<feature type="domain" description="Human immunodeficiency virus 1 envelope glycoprotein Gp120" evidence="35">
    <location>
        <begin position="33"/>
        <end position="146"/>
    </location>
</feature>
<evidence type="ECO:0000256" key="15">
    <source>
        <dbReference type="ARBA" id="ARBA00022703"/>
    </source>
</evidence>
<keyword evidence="16 33" id="KW-0732">Signal</keyword>
<keyword evidence="24 33" id="KW-0175">Coiled coil</keyword>
<evidence type="ECO:0000256" key="28">
    <source>
        <dbReference type="ARBA" id="ARBA00023180"/>
    </source>
</evidence>
<feature type="disulfide bond" evidence="33">
    <location>
        <begin position="53"/>
        <end position="73"/>
    </location>
</feature>
<dbReference type="InterPro" id="IPR037527">
    <property type="entry name" value="Gp160"/>
</dbReference>
<dbReference type="GO" id="GO:0020002">
    <property type="term" value="C:host cell plasma membrane"/>
    <property type="evidence" value="ECO:0007669"/>
    <property type="project" value="UniProtKB-SubCell"/>
</dbReference>
<keyword evidence="25 33" id="KW-0472">Membrane</keyword>
<evidence type="ECO:0000256" key="34">
    <source>
        <dbReference type="RuleBase" id="RU363095"/>
    </source>
</evidence>
<keyword evidence="14 33" id="KW-0812">Transmembrane</keyword>
<feature type="site" description="Cleavage; by host furin" evidence="33">
    <location>
        <begin position="502"/>
        <end position="503"/>
    </location>
</feature>
<keyword evidence="20 33" id="KW-0261">Viral envelope protein</keyword>
<evidence type="ECO:0000256" key="12">
    <source>
        <dbReference type="ARBA" id="ARBA00022595"/>
    </source>
</evidence>
<comment type="domain">
    <text evidence="33">The YXXL motif is involved in determining the exact site of viral release at the surface of infected mononuclear cells and promotes endocytosis. YXXL and di-leucine endocytosis motifs interact directly or indirectly with the clathrin adapter complexes, opperate independently, and their activities are not additive.</text>
</comment>
<comment type="PTM">
    <text evidence="33">Highly glycosylated by host. The high number of glycan on the protein is reffered to as 'glycan shield' because it contributes to hide protein sequence from adaptive immune system.</text>
</comment>
<keyword evidence="19 33" id="KW-1043">Host membrane</keyword>
<comment type="miscellaneous">
    <text evidence="33">HIV-1 lineages are divided in three main groups, M (for Major), O (for Outlier), and N (for New, or Non-M, Non-O). The vast majority of strains found worldwide belong to the group M. Group O seems to be endemic to and largely confined to Cameroon and neighboring countries in West Central Africa, where these viruses represent a small minority of HIV-1 strains. The group N is represented by a limited number of isolates from Cameroonian persons. The group M is further subdivided in 9 clades or subtypes (A to D, F to H, J and K).</text>
</comment>
<dbReference type="GO" id="GO:1903911">
    <property type="term" value="P:positive regulation of receptor clustering"/>
    <property type="evidence" value="ECO:0007669"/>
    <property type="project" value="UniProtKB-UniRule"/>
</dbReference>
<evidence type="ECO:0000256" key="1">
    <source>
        <dbReference type="ARBA" id="ARBA00004402"/>
    </source>
</evidence>
<dbReference type="InterPro" id="IPR000328">
    <property type="entry name" value="GP41-like"/>
</dbReference>
<feature type="chain" id="PRO_5023485877" description="Envelope glycoprotein gp160" evidence="33">
    <location>
        <begin position="32"/>
        <end position="847"/>
    </location>
</feature>
<dbReference type="GO" id="GO:0039654">
    <property type="term" value="P:fusion of virus membrane with host endosome membrane"/>
    <property type="evidence" value="ECO:0007669"/>
    <property type="project" value="UniProtKB-UniRule"/>
</dbReference>
<comment type="function">
    <text evidence="33">Transmembrane protein gp41: Acts as a class I viral fusion protein. Under the current model, the protein has at least 3 conformational states: pre-fusion native state, pre-hairpin intermediate state, and post-fusion hairpin state. During fusion of viral and target intracellular membranes, the coiled coil regions (heptad repeats) assume a trimer-of-hairpins structure, positioning the fusion peptide in close proximity to the C-terminal region of the ectodomain. The formation of this structure appears to drive apposition and subsequent fusion of viral and target cell membranes. Complete fusion occurs in host cell endosomes and is dynamin-dependent, however some lipid transfer might occur at the plasma membrane. The virus undergoes clathrin-dependent internalization long before endosomal fusion, thus minimizing the surface exposure of conserved viral epitopes during fusion and reducing the efficacy of inhibitors targeting these epitopes. Membranes fusion leads to delivery of the nucleocapsid into the cytoplasm.</text>
</comment>
<evidence type="ECO:0000256" key="33">
    <source>
        <dbReference type="HAMAP-Rule" id="MF_04083"/>
    </source>
</evidence>
<keyword evidence="28 33" id="KW-0325">Glycoprotein</keyword>
<dbReference type="GO" id="GO:0005198">
    <property type="term" value="F:structural molecule activity"/>
    <property type="evidence" value="ECO:0007669"/>
    <property type="project" value="UniProtKB-UniRule"/>
</dbReference>
<feature type="disulfide bond" evidence="33">
    <location>
        <begin position="589"/>
        <end position="595"/>
    </location>
</feature>
<keyword evidence="27 33" id="KW-1015">Disulfide bond</keyword>
<comment type="domain">
    <text evidence="33">The membrane proximal external region (MPER) present in gp41 is a tryptophan-rich region recognized by the antibodies 2F5, Z13, and 4E10. MPER seems to play a role in fusion.</text>
</comment>
<dbReference type="SUPFAM" id="SSF56502">
    <property type="entry name" value="gp120 core"/>
    <property type="match status" value="2"/>
</dbReference>
<comment type="domain">
    <text evidence="33">The CD4-binding region is targeted by the antibody b12.</text>
</comment>
<dbReference type="SUPFAM" id="SSF58069">
    <property type="entry name" value="Virus ectodomain"/>
    <property type="match status" value="1"/>
</dbReference>
<keyword evidence="29 33" id="KW-0899">Viral immunoevasion</keyword>
<dbReference type="FunFam" id="2.170.40.20:FF:000001">
    <property type="entry name" value="Envelope glycoprotein gp160"/>
    <property type="match status" value="1"/>
</dbReference>
<keyword evidence="30 33" id="KW-0449">Lipoprotein</keyword>
<comment type="function">
    <text evidence="33">Surface protein gp120: Attaches the virus to the host lymphoid cell by binding to the primary receptor CD4. This interaction induces a structural rearrangement creating a high affinity binding site for a chemokine coreceptor like CXCR4 and/or CCR5. Acts as a ligand for CD209/DC-SIGN and CLEC4M/DC-SIGNR, which are respectively found on dendritic cells (DCs), and on endothelial cells of liver sinusoids and lymph node sinuses. These interactions allow capture of viral particles at mucosal surfaces by these cells and subsequent transmission to permissive cells. HIV subverts the migration properties of dendritic cells to gain access to CD4+ T-cells in lymph nodes. Virus transmission to permissive T-cells occurs either in trans (without DCs infection, through viral capture and transmission), or in cis (following DCs productive infection, through the usual CD4-gp120 interaction), thereby inducing a robust infection. In trans infection, bound virions remain infectious over days and it is proposed that they are not degraded, but protected in non-lysosomal acidic organelles within the DCs close to the cell membrane thus contributing to the viral infectious potential during DCs' migration from the periphery to the lymphoid tissues. On arrival at lymphoid tissues, intact virions recycle back to DCs' cell surface allowing virus transmission to CD4+ T-cells.</text>
</comment>
<evidence type="ECO:0000256" key="14">
    <source>
        <dbReference type="ARBA" id="ARBA00022692"/>
    </source>
</evidence>
<comment type="PTM">
    <text evidence="33">Specific enzymatic cleavages in vivo yield mature proteins. Envelope glycoproteins are synthesized as a inactive precursor that is heavily N-glycosylated and processed likely by host cell furin in the Golgi to yield the mature SU and TM proteins. The cleavage site between SU and TM requires the minimal sequence [KR]-X-[KR]-R. About 2 of the 9 disulfide bonds of gp41 are reduced by P4HB/PDI, following binding to CD4 receptor.</text>
</comment>
<dbReference type="CDD" id="cd09909">
    <property type="entry name" value="HIV-1-like_HR1-HR2"/>
    <property type="match status" value="1"/>
</dbReference>
<comment type="PTM">
    <text evidence="33">Palmitoylation of the transmembrane protein and of Env polyprotein (prior to its proteolytic cleavage) is essential for their association with host cell membrane lipid rafts. Palmitoylation is therefore required for envelope trafficking to classical lipid rafts, but not for viral replication.</text>
</comment>
<feature type="disulfide bond" evidence="33">
    <location>
        <begin position="118"/>
        <end position="204"/>
    </location>
</feature>
<comment type="domain">
    <text evidence="33 34">The 17 amino acids long immunosuppressive region is present in many retroviral envelope proteins. Synthetic peptides derived from this relatively conserved sequence inhibit immune function in vitro and in vivo.</text>
</comment>
<evidence type="ECO:0000256" key="19">
    <source>
        <dbReference type="ARBA" id="ARBA00022870"/>
    </source>
</evidence>
<comment type="subcellular location">
    <molecule>Surface protein gp120</molecule>
    <subcellularLocation>
        <location evidence="33">Virion membrane</location>
        <topology evidence="33">Peripheral membrane protein</topology>
    </subcellularLocation>
    <subcellularLocation>
        <location evidence="33">Host cell membrane</location>
        <topology evidence="33">Peripheral membrane protein</topology>
    </subcellularLocation>
    <subcellularLocation>
        <location evidence="33">Host endosome membrane</location>
        <topology evidence="33">Single-pass type I membrane protein</topology>
    </subcellularLocation>
    <text evidence="33">The surface protein is not anchored to the viral envelope, but associates with the extravirion surface through its binding to TM. It is probably concentrated at the site of budding and incorporated into the virions possibly by contacts between the cytoplasmic tail of Env and the N-terminus of Gag.</text>
</comment>
<name>G3DFA8_HV1</name>
<organism evidence="37">
    <name type="scientific">Human immunodeficiency virus type 1</name>
    <name type="common">HIV-1</name>
    <dbReference type="NCBI Taxonomy" id="11676"/>
    <lineage>
        <taxon>Viruses</taxon>
        <taxon>Riboviria</taxon>
        <taxon>Pararnavirae</taxon>
        <taxon>Artverviricota</taxon>
        <taxon>Revtraviricetes</taxon>
        <taxon>Ortervirales</taxon>
        <taxon>Retroviridae</taxon>
        <taxon>Orthoretrovirinae</taxon>
        <taxon>Lentivirus</taxon>
        <taxon>Lentivirus humimdef1</taxon>
    </lineage>
</organism>
<dbReference type="Gene3D" id="2.170.40.20">
    <property type="entry name" value="Human immunodeficiency virus 1, Gp160, envelope glycoprotein"/>
    <property type="match status" value="2"/>
</dbReference>
<accession>G3DFA8</accession>
<dbReference type="GO" id="GO:0016020">
    <property type="term" value="C:membrane"/>
    <property type="evidence" value="ECO:0007669"/>
    <property type="project" value="UniProtKB-UniRule"/>
</dbReference>
<keyword evidence="10 33" id="KW-1165">Clathrin-mediated endocytosis of virus by host</keyword>
<evidence type="ECO:0000259" key="36">
    <source>
        <dbReference type="Pfam" id="PF00517"/>
    </source>
</evidence>
<keyword evidence="26 33" id="KW-0564">Palmitate</keyword>
<feature type="region of interest" description="Fusion peptide" evidence="33">
    <location>
        <begin position="503"/>
        <end position="523"/>
    </location>
</feature>
<evidence type="ECO:0000256" key="29">
    <source>
        <dbReference type="ARBA" id="ARBA00023280"/>
    </source>
</evidence>
<feature type="transmembrane region" description="Helical" evidence="34">
    <location>
        <begin position="20"/>
        <end position="41"/>
    </location>
</feature>
<dbReference type="FunFam" id="1.20.5.490:FF:000001">
    <property type="entry name" value="Envelope glycoprotein gp160"/>
    <property type="match status" value="1"/>
</dbReference>
<keyword evidence="31 33" id="KW-1160">Virus entry into host cell</keyword>
<evidence type="ECO:0000256" key="13">
    <source>
        <dbReference type="ARBA" id="ARBA00022685"/>
    </source>
</evidence>
<evidence type="ECO:0000256" key="20">
    <source>
        <dbReference type="ARBA" id="ARBA00022879"/>
    </source>
</evidence>
<evidence type="ECO:0000256" key="25">
    <source>
        <dbReference type="ARBA" id="ARBA00023136"/>
    </source>
</evidence>
<dbReference type="GO" id="GO:0019064">
    <property type="term" value="P:fusion of virus membrane with host plasma membrane"/>
    <property type="evidence" value="ECO:0007669"/>
    <property type="project" value="UniProtKB-UniRule"/>
</dbReference>
<feature type="transmembrane region" description="Helical" evidence="34">
    <location>
        <begin position="669"/>
        <end position="696"/>
    </location>
</feature>
<keyword evidence="12 33" id="KW-1162">Viral penetration into host cytoplasm</keyword>
<dbReference type="FunFam" id="2.170.40.20:FF:000003">
    <property type="entry name" value="Envelope glycoprotein gp160"/>
    <property type="match status" value="1"/>
</dbReference>
<sequence length="847" mass="96249">MRVMEIRKIWQHLWRWGTMLLGILMICSAVEQLWVTIYYGVPVWKDATTTLFCASDAKAYDTEVHNVWATHACVPTDPNPQEIVMSNVTEEFNMWKNNMVEQMHEDIISLWDQSLKPCVKLTPLCVTLNCTNATSNATAANNSISYDTDMKNCSFNVSTPLRDKVQKAYALFYNLDVVPIDDNNRNNTSYRLISCNTSVITQACPKVSFEPIPIHYCAPAGFAILKCNNKTFNGKGPCKNVSTVQCTHGIRPVVSTQLLLNGSLAEEGVIIRSDNFTNNAKIIIVQLNTSVEINCTRPNNNTRKDITIGPGRVFYTSEIIGDIRRAHCNISRAKWNDTLRKIVEKLKEQFKNKTIVFNHSSGGDPEITTHSFNCGGEFFYCNTTQLFNSTWNDTEPNDNGGGENITLPCRIKQIINTWQEVGKAMYAPPIKGVIRCSSNITGLLLTRDGGTNMTATETFRPGGGDMRDNWRSELYKYKVIQIEPLGVAPTKAKRRAVQREKRAITIGAMFLGFLGAAGSTMGAASLTLTVQARQLLSGIVQQQNNLLRAIEAQQHLLQLTVWGIKQLQARVLAVERYLHDQQLLGIWGCSGKLICTTTVPWNTSWSNRSLEQIWDNMTWMQWEKEIDNYTKLIYTLIEDSQNQQEKNELELLELDKWANLWNWFDITHWLWYIKIFIMIVGGLIGLRIVFAVLSIINRVRQGYSPLSFQTLLPAARGPDRPEGIEEEGGERDRDRSVRLVDGFLALFWEDLRNLCLFSYHRLRDLLLIAARIVELLGRRGWELLKYWRSVIQYWSQELRSSAISLLNATAIAVAEGTDRIIEAVGRIVRAILHIPTRIRQGLERLLI</sequence>
<dbReference type="Pfam" id="PF00517">
    <property type="entry name" value="GP41"/>
    <property type="match status" value="1"/>
</dbReference>
<evidence type="ECO:0000256" key="9">
    <source>
        <dbReference type="ARBA" id="ARBA00022511"/>
    </source>
</evidence>
<evidence type="ECO:0000256" key="32">
    <source>
        <dbReference type="ARBA" id="ARBA00062028"/>
    </source>
</evidence>
<evidence type="ECO:0000256" key="5">
    <source>
        <dbReference type="ARBA" id="ARBA00004578"/>
    </source>
</evidence>
<comment type="subcellular location">
    <subcellularLocation>
        <location evidence="3">Host cell membrane</location>
        <topology evidence="3">Peripheral membrane protein</topology>
    </subcellularLocation>
    <subcellularLocation>
        <location evidence="1">Host cell membrane</location>
        <topology evidence="1">Single-pass type I membrane protein</topology>
    </subcellularLocation>
    <subcellularLocation>
        <location evidence="2">Host endosome membrane</location>
        <topology evidence="2">Peripheral membrane protein</topology>
    </subcellularLocation>
    <subcellularLocation>
        <location evidence="5">Host endosome membrane</location>
        <topology evidence="5">Single-pass type I membrane protein</topology>
    </subcellularLocation>
    <subcellularLocation>
        <location evidence="6">Virion membrane</location>
        <topology evidence="6">Peripheral membrane protein</topology>
    </subcellularLocation>
    <subcellularLocation>
        <location evidence="4">Virion membrane</location>
        <topology evidence="4">Single-pass type I membrane protein</topology>
    </subcellularLocation>
</comment>
<dbReference type="InterPro" id="IPR000777">
    <property type="entry name" value="HIV1_Gp120"/>
</dbReference>
<dbReference type="EMBL" id="HQ217157">
    <property type="protein sequence ID" value="AEN22754.1"/>
    <property type="molecule type" value="Genomic_RNA"/>
</dbReference>
<feature type="lipid moiety-binding region" description="S-palmitoyl cysteine; by host" evidence="33">
    <location>
        <position position="755"/>
    </location>
</feature>
<comment type="similarity">
    <text evidence="33">Belongs to the HIV-1 env protein family.</text>
</comment>
<dbReference type="Pfam" id="PF00516">
    <property type="entry name" value="GP120"/>
    <property type="match status" value="2"/>
</dbReference>
<evidence type="ECO:0000256" key="22">
    <source>
        <dbReference type="ARBA" id="ARBA00022989"/>
    </source>
</evidence>
<proteinExistence type="inferred from homology"/>
<evidence type="ECO:0000256" key="2">
    <source>
        <dbReference type="ARBA" id="ARBA00004433"/>
    </source>
</evidence>
<dbReference type="FunFam" id="1.10.287.210:FF:000001">
    <property type="entry name" value="Envelope glycoprotein gp160"/>
    <property type="match status" value="1"/>
</dbReference>
<evidence type="ECO:0000256" key="21">
    <source>
        <dbReference type="ARBA" id="ARBA00022890"/>
    </source>
</evidence>
<feature type="region of interest" description="MPER; binding to GalCer" evidence="33">
    <location>
        <begin position="653"/>
        <end position="674"/>
    </location>
</feature>
<evidence type="ECO:0000256" key="26">
    <source>
        <dbReference type="ARBA" id="ARBA00023139"/>
    </source>
</evidence>
<keyword evidence="21 33" id="KW-1164">Virus endocytosis by host</keyword>
<organismHost>
    <name type="scientific">Homo sapiens</name>
    <name type="common">Human</name>
    <dbReference type="NCBI Taxonomy" id="9606"/>
</organismHost>
<evidence type="ECO:0000256" key="4">
    <source>
        <dbReference type="ARBA" id="ARBA00004563"/>
    </source>
</evidence>
<dbReference type="Gene3D" id="1.20.5.490">
    <property type="entry name" value="Single helix bin"/>
    <property type="match status" value="1"/>
</dbReference>
<feature type="disulfide bond" evidence="33">
    <location>
        <begin position="217"/>
        <end position="246"/>
    </location>
</feature>
<keyword evidence="11 33" id="KW-0945">Host-virus interaction</keyword>
<evidence type="ECO:0000256" key="31">
    <source>
        <dbReference type="ARBA" id="ARBA00023296"/>
    </source>
</evidence>
<keyword evidence="23 33" id="KW-1039">Host endosome</keyword>
<feature type="short sequence motif" description="YXXL motif; contains endocytosis signal" evidence="33">
    <location>
        <begin position="703"/>
        <end position="706"/>
    </location>
</feature>
<evidence type="ECO:0000259" key="35">
    <source>
        <dbReference type="Pfam" id="PF00516"/>
    </source>
</evidence>
<comment type="function">
    <text evidence="33">Envelope glycoprotein gp160: Oligomerizes in the host endoplasmic reticulum into predominantly trimers. In a second time, gp160 transits in the host Golgi, where glycosylation is completed. The precursor is then proteolytically cleaved in the trans-Golgi and thereby activated by cellular furin or furin-like proteases to produce gp120 and gp41.</text>
</comment>
<evidence type="ECO:0000256" key="23">
    <source>
        <dbReference type="ARBA" id="ARBA00023046"/>
    </source>
</evidence>
<keyword evidence="15 33" id="KW-0053">Apoptosis</keyword>
<comment type="subcellular location">
    <molecule>Transmembrane protein gp41</molecule>
    <subcellularLocation>
        <location evidence="33">Virion membrane</location>
        <topology evidence="33">Single-pass type I membrane protein</topology>
    </subcellularLocation>
    <subcellularLocation>
        <location evidence="33">Host cell membrane</location>
        <topology evidence="33">Single-pass type I membrane protein</topology>
    </subcellularLocation>
    <subcellularLocation>
        <location evidence="33">Host endosome membrane</location>
        <topology evidence="33">Single-pass type I membrane protein</topology>
    </subcellularLocation>
    <text evidence="33">It is probably concentrated at the site of budding and incorporated into the virions possibly by contacts between the cytoplasmic tail of Env and the N-terminus of Gag.</text>
</comment>
<keyword evidence="17 33" id="KW-1161">Viral attachment to host cell</keyword>
<dbReference type="GO" id="GO:0044175">
    <property type="term" value="C:host cell endosome membrane"/>
    <property type="evidence" value="ECO:0007669"/>
    <property type="project" value="UniProtKB-SubCell"/>
</dbReference>
<comment type="subunit">
    <text evidence="32">The mature envelope protein (Env) consists of a homotrimer of non-covalently associated gp120-gp41 heterodimers. The resulting complex protrudes from the virus surface as a spike. There seems to be as few as 10 spikes on the average virion. Interacts with host CD4, CCR5 and CXCR4. Gp120 also interacts with the C-type lectins CD209/DC-SIGN and CLEC4M/DC-SIGNR (collectively referred to as DC-SIGN(R)). Gp120 and gp41 interact with GalCer. Gp120 interacts with host ITGA4/ITGB7 complex; on CD4+ T-cells, this interaction results in rapid activation of integrin ITGAL/LFA-1, which facilitates efficient cell-to-cell spreading of HIV-1. Gp120 interacts with cell-associated heparan sulfate; this interaction increases virus infectivity on permissive cells and may be involved in infection of CD4- cells.</text>
</comment>
<feature type="chain" id="PRO_5023485876" description="Transmembrane protein gp41" evidence="33">
    <location>
        <begin position="503"/>
        <end position="847"/>
    </location>
</feature>
<comment type="miscellaneous">
    <text evidence="33">Inhibitors targeting HIV-1 viral envelope proteins are used as antiretroviral drugs. Attachment of virions to the cell surface via non-specific interactions and CD4 binding can be blocked by inhibitors that include cyanovirin-N, cyclotriazadisulfonamide analogs, PRO 2000, TNX 355 and PRO 542. In addition, BMS 806 can block CD4-induced conformational changes. Env interactions with the coreceptor molecules can be targeted by CCR5 antagonists including SCH-D, maraviroc (UK 427857) and aplaviroc (GW 873140), and the CXCR4 antagonist AMD 070. Fusion of viral and cellular membranes can be inhibited by peptides such as enfuvirtide and tifuvirtide (T 1249). Resistance to inhibitors associated with mutations in Env are observed. Most of the time, single mutations confer only a modest reduction in drug susceptibility. Combination of several mutations is usually required to develop a high-level drug resistance.</text>
</comment>
<feature type="topological domain" description="Cytoplasmic" evidence="33">
    <location>
        <begin position="697"/>
        <end position="847"/>
    </location>
</feature>
<reference evidence="37" key="2">
    <citation type="journal article" date="2011" name="PLoS Pathog.">
        <title>Recurrent Signature Patterns in HIV-1 B Clade Envelope Glycoproteins Associated with either Early or Chronic Infections.</title>
        <authorList>
            <person name="Gnanakaran S."/>
            <person name="Bhattacharya T."/>
            <person name="Daniels M."/>
            <person name="Keele B.F."/>
            <person name="Hraber P.T."/>
            <person name="Lapedes A.S."/>
            <person name="Shen T."/>
            <person name="Gaschen B."/>
            <person name="Krishnamoorthy M."/>
            <person name="Li H."/>
            <person name="Decker J.M."/>
            <person name="Salazar-Gonzalez J.F."/>
            <person name="Wang S."/>
            <person name="Jiang C."/>
            <person name="Gao F."/>
            <person name="Swanstrom R."/>
            <person name="Anderson J.A."/>
            <person name="Ping L.H."/>
            <person name="Cohen M.S."/>
            <person name="Markowitz M."/>
            <person name="Goepfert P.A."/>
            <person name="Saag M.S."/>
            <person name="Eron J.J."/>
            <person name="Hicks C.B."/>
            <person name="Blattner W.A."/>
            <person name="Tomaras G.D."/>
            <person name="Asmal M."/>
            <person name="Letvin N.L."/>
            <person name="Gilbert P.B."/>
            <person name="Decamp A.C."/>
            <person name="Magaret C.A."/>
            <person name="Schief W.R."/>
            <person name="Ban Y.E."/>
            <person name="Zhang M."/>
            <person name="Soderberg K.A."/>
            <person name="Sodroski J.G."/>
            <person name="Haynes B.F."/>
            <person name="Shaw G.M."/>
            <person name="Hahn B.H."/>
            <person name="Korber B."/>
        </authorList>
    </citation>
    <scope>NUCLEOTIDE SEQUENCE</scope>
    <source>
        <strain evidence="37">COCE6096_D13</strain>
    </source>
</reference>
<comment type="caution">
    <text evidence="33 34">Lacks conserved residue(s) required for the propagation of feature annotation.</text>
</comment>
<feature type="coiled-coil region" evidence="33">
    <location>
        <begin position="624"/>
        <end position="658"/>
    </location>
</feature>
<dbReference type="GO" id="GO:0075512">
    <property type="term" value="P:clathrin-dependent endocytosis of virus by host cell"/>
    <property type="evidence" value="ECO:0007669"/>
    <property type="project" value="UniProtKB-UniRule"/>
</dbReference>
<feature type="domain" description="Human immunodeficiency virus 1 envelope glycoprotein Gp120" evidence="35">
    <location>
        <begin position="148"/>
        <end position="502"/>
    </location>
</feature>
<dbReference type="Gene3D" id="1.10.287.210">
    <property type="match status" value="1"/>
</dbReference>
<comment type="subunit">
    <text evidence="33">The mature envelope protein (Env) consists of a homotrimer of non-covalently associated gp120-gp41 heterodimers. The resulting complex protrudes from the virus surface as a spike. There seems to be as few as 10 spikes on the average virion. Surface protein gp120 interacts with host CD4, CCR5 and CXCR4. Gp120 also interacts with the C-type lectins CD209/DC-SIGN and CLEC4M/DC-SIGNR (collectively referred to as DC-SIGN(R)). Gp120 and gp41 interact with GalCer. Gp120 interacts with host ITGA4/ITGB7 complex; on CD4+ T-cells, this interaction results in rapid activation of integrin ITGAL/LFA-1, which facilitates efficient cell-to-cell spreading of HIV-1. Gp120 interacts with cell-associated heparan sulfate; this interaction increases virus infectivity on permissive cells and may be involved in infection of CD4- cells.</text>
</comment>
<dbReference type="GO" id="GO:0019062">
    <property type="term" value="P:virion attachment to host cell"/>
    <property type="evidence" value="ECO:0007669"/>
    <property type="project" value="UniProtKB-UniRule"/>
</dbReference>
<dbReference type="InterPro" id="IPR036377">
    <property type="entry name" value="Gp120_core_sf"/>
</dbReference>
<evidence type="ECO:0000313" key="37">
    <source>
        <dbReference type="EMBL" id="AEN22754.1"/>
    </source>
</evidence>
<feature type="transmembrane region" description="Helical" evidence="34">
    <location>
        <begin position="503"/>
        <end position="526"/>
    </location>
</feature>
<keyword evidence="13 33" id="KW-0165">Cleavage on pair of basic residues</keyword>
<evidence type="ECO:0000256" key="27">
    <source>
        <dbReference type="ARBA" id="ARBA00023157"/>
    </source>
</evidence>
<evidence type="ECO:0000256" key="3">
    <source>
        <dbReference type="ARBA" id="ARBA00004505"/>
    </source>
</evidence>
<reference evidence="37" key="1">
    <citation type="submission" date="2010-08" db="EMBL/GenBank/DDBJ databases">
        <authorList>
            <person name="Gnanakaran G."/>
            <person name="Keele B."/>
            <person name="Li H."/>
            <person name="Wang S."/>
            <person name="Williamson C."/>
            <person name="Gao F."/>
            <person name="Swanstrom R."/>
            <person name="Cohen M."/>
            <person name="Daniels M."/>
            <person name="Hraber P."/>
            <person name="Gaschen B."/>
            <person name="Ashmal M."/>
            <person name="Letvin N."/>
            <person name="Haynes B."/>
            <person name="Hahn B."/>
            <person name="Shaw G."/>
            <person name="Bhattacharya T."/>
            <person name="Korber B."/>
        </authorList>
    </citation>
    <scope>NUCLEOTIDE SEQUENCE</scope>
    <source>
        <strain evidence="37">COCE6096_D13</strain>
    </source>
</reference>
<feature type="region of interest" description="V5" evidence="33">
    <location>
        <begin position="452"/>
        <end position="462"/>
    </location>
</feature>
<feature type="disulfide bond" evidence="33">
    <location>
        <begin position="125"/>
        <end position="195"/>
    </location>
</feature>
<evidence type="ECO:0000256" key="30">
    <source>
        <dbReference type="ARBA" id="ARBA00023288"/>
    </source>
</evidence>
<keyword evidence="9 33" id="KW-1032">Host cell membrane</keyword>